<dbReference type="SMART" id="SM01100">
    <property type="entry name" value="CRAL_TRIO_N"/>
    <property type="match status" value="1"/>
</dbReference>
<dbReference type="Gene3D" id="1.20.5.1200">
    <property type="entry name" value="Alpha-tocopherol transfer"/>
    <property type="match status" value="1"/>
</dbReference>
<dbReference type="InterPro" id="IPR036273">
    <property type="entry name" value="CRAL/TRIO_N_dom_sf"/>
</dbReference>
<feature type="domain" description="CRAL-TRIO" evidence="1">
    <location>
        <begin position="111"/>
        <end position="272"/>
    </location>
</feature>
<dbReference type="Pfam" id="PF00650">
    <property type="entry name" value="CRAL_TRIO"/>
    <property type="match status" value="1"/>
</dbReference>
<dbReference type="InterPro" id="IPR011074">
    <property type="entry name" value="CRAL/TRIO_N_dom"/>
</dbReference>
<dbReference type="PROSITE" id="PS50191">
    <property type="entry name" value="CRAL_TRIO"/>
    <property type="match status" value="1"/>
</dbReference>
<protein>
    <submittedName>
        <fullName evidence="3">CSON009466 protein</fullName>
    </submittedName>
</protein>
<dbReference type="SUPFAM" id="SSF52087">
    <property type="entry name" value="CRAL/TRIO domain"/>
    <property type="match status" value="1"/>
</dbReference>
<organism evidence="3">
    <name type="scientific">Culicoides sonorensis</name>
    <name type="common">Biting midge</name>
    <dbReference type="NCBI Taxonomy" id="179676"/>
    <lineage>
        <taxon>Eukaryota</taxon>
        <taxon>Metazoa</taxon>
        <taxon>Ecdysozoa</taxon>
        <taxon>Arthropoda</taxon>
        <taxon>Hexapoda</taxon>
        <taxon>Insecta</taxon>
        <taxon>Pterygota</taxon>
        <taxon>Neoptera</taxon>
        <taxon>Endopterygota</taxon>
        <taxon>Diptera</taxon>
        <taxon>Nematocera</taxon>
        <taxon>Chironomoidea</taxon>
        <taxon>Ceratopogonidae</taxon>
        <taxon>Ceratopogoninae</taxon>
        <taxon>Culicoides</taxon>
        <taxon>Monoculicoides</taxon>
    </lineage>
</organism>
<name>A0A336M0D5_CULSO</name>
<dbReference type="SUPFAM" id="SSF46938">
    <property type="entry name" value="CRAL/TRIO N-terminal domain"/>
    <property type="match status" value="1"/>
</dbReference>
<reference evidence="2" key="1">
    <citation type="submission" date="2018-04" db="EMBL/GenBank/DDBJ databases">
        <authorList>
            <person name="Go L.Y."/>
            <person name="Mitchell J.A."/>
        </authorList>
    </citation>
    <scope>NUCLEOTIDE SEQUENCE</scope>
    <source>
        <tissue evidence="2">Whole organism</tissue>
    </source>
</reference>
<reference evidence="3" key="2">
    <citation type="submission" date="2018-07" db="EMBL/GenBank/DDBJ databases">
        <authorList>
            <person name="Quirk P.G."/>
            <person name="Krulwich T.A."/>
        </authorList>
    </citation>
    <scope>NUCLEOTIDE SEQUENCE</scope>
</reference>
<dbReference type="Gene3D" id="1.10.8.20">
    <property type="entry name" value="N-terminal domain of phosphatidylinositol transfer protein sec14p"/>
    <property type="match status" value="1"/>
</dbReference>
<dbReference type="GO" id="GO:0016020">
    <property type="term" value="C:membrane"/>
    <property type="evidence" value="ECO:0007669"/>
    <property type="project" value="TreeGrafter"/>
</dbReference>
<dbReference type="AlphaFoldDB" id="A0A336M0D5"/>
<dbReference type="VEuPathDB" id="VectorBase:CSON009466"/>
<evidence type="ECO:0000313" key="2">
    <source>
        <dbReference type="EMBL" id="SSX03326.1"/>
    </source>
</evidence>
<dbReference type="EMBL" id="UFQT01000375">
    <property type="protein sequence ID" value="SSX23692.1"/>
    <property type="molecule type" value="Genomic_DNA"/>
</dbReference>
<dbReference type="EMBL" id="UFQS01000375">
    <property type="protein sequence ID" value="SSX03326.1"/>
    <property type="molecule type" value="Genomic_DNA"/>
</dbReference>
<dbReference type="InterPro" id="IPR036865">
    <property type="entry name" value="CRAL-TRIO_dom_sf"/>
</dbReference>
<proteinExistence type="predicted"/>
<evidence type="ECO:0000259" key="1">
    <source>
        <dbReference type="PROSITE" id="PS50191"/>
    </source>
</evidence>
<dbReference type="CDD" id="cd00170">
    <property type="entry name" value="SEC14"/>
    <property type="match status" value="1"/>
</dbReference>
<dbReference type="PANTHER" id="PTHR10174">
    <property type="entry name" value="ALPHA-TOCOPHEROL TRANSFER PROTEIN-RELATED"/>
    <property type="match status" value="1"/>
</dbReference>
<dbReference type="OMA" id="RDKSRCQ"/>
<gene>
    <name evidence="3" type="primary">CSON009466</name>
</gene>
<sequence length="298" mass="34571">MSEYIDYDMRRAYCSTTISKTSSLLNKPCYNLNEPRDRSKALMDLKDRIGASIDFAFKDKSCLQDDEFLYRFLFAKKLNVDEAFQLLINYHNYRTKNPEVFDNISTMTETVQLCLKDGFPGVLSERDRRGRKVLVYFASNWNHTSYSLMSVYKATIITLDKLLEDKQNQANGFVVIVDWTNFTFRQSSHLNPKILKLMIEGLEDCYPVRFKGIHFVGQSWYVEAALILIKTTLKEKTRKKIRMHGTNLSTLHESVAKDILPTELGGDGPALNNENWYNTLMESMKAHENFDNIINGNY</sequence>
<accession>A0A336M0D5</accession>
<dbReference type="PANTHER" id="PTHR10174:SF231">
    <property type="entry name" value="CLAVESIN-2-LIKE PROTEIN"/>
    <property type="match status" value="1"/>
</dbReference>
<dbReference type="Gene3D" id="3.40.525.10">
    <property type="entry name" value="CRAL-TRIO lipid binding domain"/>
    <property type="match status" value="1"/>
</dbReference>
<dbReference type="InterPro" id="IPR001251">
    <property type="entry name" value="CRAL-TRIO_dom"/>
</dbReference>
<dbReference type="SMART" id="SM00516">
    <property type="entry name" value="SEC14"/>
    <property type="match status" value="1"/>
</dbReference>
<dbReference type="GO" id="GO:1902936">
    <property type="term" value="F:phosphatidylinositol bisphosphate binding"/>
    <property type="evidence" value="ECO:0007669"/>
    <property type="project" value="TreeGrafter"/>
</dbReference>
<dbReference type="PRINTS" id="PR00180">
    <property type="entry name" value="CRETINALDHBP"/>
</dbReference>
<evidence type="ECO:0000313" key="3">
    <source>
        <dbReference type="EMBL" id="SSX23692.1"/>
    </source>
</evidence>